<dbReference type="SUPFAM" id="SSF52540">
    <property type="entry name" value="P-loop containing nucleoside triphosphate hydrolases"/>
    <property type="match status" value="1"/>
</dbReference>
<dbReference type="InterPro" id="IPR011990">
    <property type="entry name" value="TPR-like_helical_dom_sf"/>
</dbReference>
<dbReference type="PANTHER" id="PTHR47691:SF3">
    <property type="entry name" value="HTH-TYPE TRANSCRIPTIONAL REGULATOR RV0890C-RELATED"/>
    <property type="match status" value="1"/>
</dbReference>
<dbReference type="Proteomes" id="UP001206128">
    <property type="component" value="Unassembled WGS sequence"/>
</dbReference>
<dbReference type="Gene3D" id="1.25.40.10">
    <property type="entry name" value="Tetratricopeptide repeat domain"/>
    <property type="match status" value="1"/>
</dbReference>
<dbReference type="InterPro" id="IPR049945">
    <property type="entry name" value="AAA_22"/>
</dbReference>
<dbReference type="SUPFAM" id="SSF46894">
    <property type="entry name" value="C-terminal effector domain of the bipartite response regulators"/>
    <property type="match status" value="1"/>
</dbReference>
<dbReference type="Gene3D" id="3.40.50.300">
    <property type="entry name" value="P-loop containing nucleotide triphosphate hydrolases"/>
    <property type="match status" value="1"/>
</dbReference>
<gene>
    <name evidence="2" type="ORF">LX83_003994</name>
</gene>
<sequence length="874" mass="95271">MKFWLLGKVAAVLEKNSPPLRLRPQVTAFLAVLLLSPDFTADLATIRGYLWPGSRERLDNNIQQCVRMLRAALGYDTVRRVGPGTYCLVVQPEEVDLHRFQELLKTARGAVGAERATQLLQSMDLWSGPPLANIDGVGFDGVRGELVEMWKSACVDYITAECEVDAIANIETNLPRLIKPWSGERYSGLVAEIKEAYARQLANRNQVVAGSAGQMAPRQLPAHRTSIVGRDTQLRLIDDALLQSGGPRICVLTGPAGVGKSLAALRWAETREEYFPGGTLYVDLNGFSTHKPAEPEQVLIRFLNDLEVKIPRAKDGLSTAFRTALAGRAVLVVLDNARDVHQVRPMLPGPGPSAAIVTSRNQLAGLRAVVGASVFDVPRLNADECAVLLASVIGRARMEAEPDSARELLRHCAGLPLAVVVLGSRIAARNVLTLAHIVAELRSAVHRLSSFSHDEAELNVRGVFESALAQLSPRATELFWKLGVHRGPSISRVAVGVLSALAESDSQDALAELRSAHMIEEVSYERYAMHDLLRDFAEERAAAESAAERRVVVERILDHLLHNARACDRVISPVREVATGGVPSGIPIVAPESPQAAMAWLDAEYDVITAAVDQAESLGLDRYTWLLPVVISTYQRRRGHYLDAGRMLEKAFQAAERVANPGDMAMVLRMRARADEGLKRLDHAKIRLADAIALCDHGADPLGYAHSSNALAVVHRENGEPDLAESRFRDALAIYRDHGDAAGAAVSLNGIGCTFWDRGDVDKALAFCEEALEVSMASTDENGRANVFDSLGDIKLARGEPEVAVDYYQSVVEIFCRLDYKQNEARALCRLADGFAAMGDAARARLALTRAVKLFEELSDPAAREVAERLRALE</sequence>
<keyword evidence="3" id="KW-1185">Reference proteome</keyword>
<comment type="caution">
    <text evidence="2">The sequence shown here is derived from an EMBL/GenBank/DDBJ whole genome shotgun (WGS) entry which is preliminary data.</text>
</comment>
<dbReference type="GO" id="GO:0003677">
    <property type="term" value="F:DNA binding"/>
    <property type="evidence" value="ECO:0007669"/>
    <property type="project" value="InterPro"/>
</dbReference>
<dbReference type="SUPFAM" id="SSF48452">
    <property type="entry name" value="TPR-like"/>
    <property type="match status" value="2"/>
</dbReference>
<dbReference type="InterPro" id="IPR027417">
    <property type="entry name" value="P-loop_NTPase"/>
</dbReference>
<proteinExistence type="predicted"/>
<dbReference type="GO" id="GO:0006355">
    <property type="term" value="P:regulation of DNA-templated transcription"/>
    <property type="evidence" value="ECO:0007669"/>
    <property type="project" value="InterPro"/>
</dbReference>
<dbReference type="Gene3D" id="1.10.8.430">
    <property type="entry name" value="Helical domain of apoptotic protease-activating factors"/>
    <property type="match status" value="1"/>
</dbReference>
<dbReference type="SMART" id="SM00028">
    <property type="entry name" value="TPR"/>
    <property type="match status" value="4"/>
</dbReference>
<dbReference type="PRINTS" id="PR00364">
    <property type="entry name" value="DISEASERSIST"/>
</dbReference>
<dbReference type="Pfam" id="PF13401">
    <property type="entry name" value="AAA_22"/>
    <property type="match status" value="1"/>
</dbReference>
<dbReference type="InterPro" id="IPR042197">
    <property type="entry name" value="Apaf_helical"/>
</dbReference>
<evidence type="ECO:0000259" key="1">
    <source>
        <dbReference type="Pfam" id="PF13401"/>
    </source>
</evidence>
<dbReference type="GO" id="GO:0043531">
    <property type="term" value="F:ADP binding"/>
    <property type="evidence" value="ECO:0007669"/>
    <property type="project" value="InterPro"/>
</dbReference>
<dbReference type="InterPro" id="IPR019734">
    <property type="entry name" value="TPR_rpt"/>
</dbReference>
<dbReference type="RefSeq" id="WP_253773693.1">
    <property type="nucleotide sequence ID" value="NZ_JAMTCK010000009.1"/>
</dbReference>
<dbReference type="InterPro" id="IPR016032">
    <property type="entry name" value="Sig_transdc_resp-reg_C-effctor"/>
</dbReference>
<dbReference type="PANTHER" id="PTHR47691">
    <property type="entry name" value="REGULATOR-RELATED"/>
    <property type="match status" value="1"/>
</dbReference>
<evidence type="ECO:0000313" key="2">
    <source>
        <dbReference type="EMBL" id="MCP2167121.1"/>
    </source>
</evidence>
<evidence type="ECO:0000313" key="3">
    <source>
        <dbReference type="Proteomes" id="UP001206128"/>
    </source>
</evidence>
<accession>A0AAE3KGB9</accession>
<dbReference type="EMBL" id="JAMTCK010000009">
    <property type="protein sequence ID" value="MCP2167121.1"/>
    <property type="molecule type" value="Genomic_DNA"/>
</dbReference>
<name>A0AAE3KGB9_9PSEU</name>
<dbReference type="Pfam" id="PF13424">
    <property type="entry name" value="TPR_12"/>
    <property type="match status" value="2"/>
</dbReference>
<feature type="domain" description="ORC1/DEAH AAA+ ATPase" evidence="1">
    <location>
        <begin position="246"/>
        <end position="340"/>
    </location>
</feature>
<dbReference type="InterPro" id="IPR036388">
    <property type="entry name" value="WH-like_DNA-bd_sf"/>
</dbReference>
<dbReference type="Gene3D" id="1.10.10.10">
    <property type="entry name" value="Winged helix-like DNA-binding domain superfamily/Winged helix DNA-binding domain"/>
    <property type="match status" value="1"/>
</dbReference>
<organism evidence="2 3">
    <name type="scientific">Goodfellowiella coeruleoviolacea</name>
    <dbReference type="NCBI Taxonomy" id="334858"/>
    <lineage>
        <taxon>Bacteria</taxon>
        <taxon>Bacillati</taxon>
        <taxon>Actinomycetota</taxon>
        <taxon>Actinomycetes</taxon>
        <taxon>Pseudonocardiales</taxon>
        <taxon>Pseudonocardiaceae</taxon>
        <taxon>Goodfellowiella</taxon>
    </lineage>
</organism>
<protein>
    <submittedName>
        <fullName evidence="2">NB-ARC domain-containing protein</fullName>
    </submittedName>
</protein>
<dbReference type="AlphaFoldDB" id="A0AAE3KGB9"/>
<reference evidence="2" key="1">
    <citation type="submission" date="2022-06" db="EMBL/GenBank/DDBJ databases">
        <title>Genomic Encyclopedia of Archaeal and Bacterial Type Strains, Phase II (KMG-II): from individual species to whole genera.</title>
        <authorList>
            <person name="Goeker M."/>
        </authorList>
    </citation>
    <scope>NUCLEOTIDE SEQUENCE</scope>
    <source>
        <strain evidence="2">DSM 43935</strain>
    </source>
</reference>